<keyword evidence="3" id="KW-0175">Coiled coil</keyword>
<evidence type="ECO:0000259" key="7">
    <source>
        <dbReference type="Pfam" id="PF25944"/>
    </source>
</evidence>
<evidence type="ECO:0000259" key="8">
    <source>
        <dbReference type="Pfam" id="PF25967"/>
    </source>
</evidence>
<dbReference type="Gene3D" id="2.40.30.170">
    <property type="match status" value="1"/>
</dbReference>
<reference evidence="10" key="1">
    <citation type="journal article" date="2011" name="Stand. Genomic Sci.">
        <title>Non-contiguous finished genome sequence of the opportunistic oral pathogen Prevotella multisaccharivorax type strain (PPPA20).</title>
        <authorList>
            <person name="Pati A."/>
            <person name="Gronow S."/>
            <person name="Lu M."/>
            <person name="Lapidus A."/>
            <person name="Nolan M."/>
            <person name="Lucas S."/>
            <person name="Hammon N."/>
            <person name="Deshpande S."/>
            <person name="Cheng J.F."/>
            <person name="Tapia R."/>
            <person name="Han C."/>
            <person name="Goodwin L."/>
            <person name="Pitluck S."/>
            <person name="Liolios K."/>
            <person name="Pagani I."/>
            <person name="Mavromatis K."/>
            <person name="Mikhailova N."/>
            <person name="Huntemann M."/>
            <person name="Chen A."/>
            <person name="Palaniappan K."/>
            <person name="Land M."/>
            <person name="Hauser L."/>
            <person name="Detter J.C."/>
            <person name="Brambilla E.M."/>
            <person name="Rohde M."/>
            <person name="Goker M."/>
            <person name="Woyke T."/>
            <person name="Bristow J."/>
            <person name="Eisen J.A."/>
            <person name="Markowitz V."/>
            <person name="Hugenholtz P."/>
            <person name="Kyrpides N.C."/>
            <person name="Klenk H.P."/>
            <person name="Ivanova N."/>
        </authorList>
    </citation>
    <scope>NUCLEOTIDE SEQUENCE [LARGE SCALE GENOMIC DNA]</scope>
    <source>
        <strain evidence="10">DSM 17128</strain>
    </source>
</reference>
<dbReference type="PANTHER" id="PTHR30158:SF23">
    <property type="entry name" value="MULTIDRUG RESISTANCE PROTEIN MEXA"/>
    <property type="match status" value="1"/>
</dbReference>
<feature type="domain" description="Multidrug resistance protein MdtA-like beta-barrel" evidence="7">
    <location>
        <begin position="205"/>
        <end position="282"/>
    </location>
</feature>
<feature type="chain" id="PRO_5003380880" evidence="4">
    <location>
        <begin position="25"/>
        <end position="400"/>
    </location>
</feature>
<feature type="coiled-coil region" evidence="3">
    <location>
        <begin position="139"/>
        <end position="166"/>
    </location>
</feature>
<dbReference type="GO" id="GO:0022857">
    <property type="term" value="F:transmembrane transporter activity"/>
    <property type="evidence" value="ECO:0007669"/>
    <property type="project" value="InterPro"/>
</dbReference>
<gene>
    <name evidence="9" type="ORF">Premu_1753</name>
</gene>
<evidence type="ECO:0000256" key="4">
    <source>
        <dbReference type="SAM" id="SignalP"/>
    </source>
</evidence>
<dbReference type="Pfam" id="PF25876">
    <property type="entry name" value="HH_MFP_RND"/>
    <property type="match status" value="1"/>
</dbReference>
<dbReference type="Gene3D" id="1.10.287.470">
    <property type="entry name" value="Helix hairpin bin"/>
    <property type="match status" value="1"/>
</dbReference>
<sequence>MKIKSCLFVALVAALTLVSCGKKSGGGLASLQDNEFAVRTAGVSSADMQTTYPATIKGIQDVDVHPKISGFITNVYVHEGQTVSAGQPMFTIDSETYRAQVSQARAALNTARAQANTARLTYLNNKKLFDQHIIGQYELETAQNSYSTAQAQVAQAQAALASASETLSWCVVRAPSAGVVGSLPFKKGALVSAQNTLTTVSDISTVEVFFSMSEPDILSMSKTAGSVAGVLKEMPMVKLQLADGTIYNQPGRVVKMSGVIDASTGAYTLIAHFSNPQRLLKSGGAGQIVVPHVSNSAIIIPQEATVQVQDKIFVYLVGSNNKVKYTEIKVNPQDDGINYIVTAGLHVGDRYVSKGITKLTDGEQIKPLTEEQYQQKIDKAEKLGAQQSSAKGFVNAMKSK</sequence>
<dbReference type="Gene3D" id="2.40.420.20">
    <property type="match status" value="1"/>
</dbReference>
<dbReference type="RefSeq" id="WP_007574529.1">
    <property type="nucleotide sequence ID" value="NZ_BPTS01000002.1"/>
</dbReference>
<comment type="similarity">
    <text evidence="2">Belongs to the membrane fusion protein (MFP) (TC 8.A.1) family.</text>
</comment>
<dbReference type="Pfam" id="PF25944">
    <property type="entry name" value="Beta-barrel_RND"/>
    <property type="match status" value="1"/>
</dbReference>
<dbReference type="PANTHER" id="PTHR30158">
    <property type="entry name" value="ACRA/E-RELATED COMPONENT OF DRUG EFFLUX TRANSPORTER"/>
    <property type="match status" value="1"/>
</dbReference>
<dbReference type="InterPro" id="IPR006143">
    <property type="entry name" value="RND_pump_MFP"/>
</dbReference>
<evidence type="ECO:0000313" key="9">
    <source>
        <dbReference type="EMBL" id="EGN57158.1"/>
    </source>
</evidence>
<dbReference type="NCBIfam" id="TIGR01730">
    <property type="entry name" value="RND_mfp"/>
    <property type="match status" value="1"/>
</dbReference>
<feature type="signal peptide" evidence="4">
    <location>
        <begin position="1"/>
        <end position="24"/>
    </location>
</feature>
<keyword evidence="10" id="KW-1185">Reference proteome</keyword>
<feature type="domain" description="Multidrug resistance protein MdtA-like C-terminal permuted SH3" evidence="8">
    <location>
        <begin position="297"/>
        <end position="357"/>
    </location>
</feature>
<dbReference type="Gene3D" id="2.40.50.100">
    <property type="match status" value="1"/>
</dbReference>
<dbReference type="GO" id="GO:0046677">
    <property type="term" value="P:response to antibiotic"/>
    <property type="evidence" value="ECO:0007669"/>
    <property type="project" value="TreeGrafter"/>
</dbReference>
<dbReference type="HOGENOM" id="CLU_018816_2_1_10"/>
<dbReference type="GO" id="GO:0005886">
    <property type="term" value="C:plasma membrane"/>
    <property type="evidence" value="ECO:0007669"/>
    <property type="project" value="TreeGrafter"/>
</dbReference>
<comment type="subcellular location">
    <subcellularLocation>
        <location evidence="1">Cell envelope</location>
    </subcellularLocation>
</comment>
<evidence type="ECO:0000259" key="5">
    <source>
        <dbReference type="Pfam" id="PF25876"/>
    </source>
</evidence>
<evidence type="ECO:0000256" key="3">
    <source>
        <dbReference type="SAM" id="Coils"/>
    </source>
</evidence>
<dbReference type="InterPro" id="IPR058627">
    <property type="entry name" value="MdtA-like_C"/>
</dbReference>
<dbReference type="AlphaFoldDB" id="F8N5X4"/>
<dbReference type="InterPro" id="IPR058625">
    <property type="entry name" value="MdtA-like_BSH"/>
</dbReference>
<dbReference type="Pfam" id="PF25917">
    <property type="entry name" value="BSH_RND"/>
    <property type="match status" value="1"/>
</dbReference>
<dbReference type="eggNOG" id="COG0845">
    <property type="taxonomic scope" value="Bacteria"/>
</dbReference>
<dbReference type="STRING" id="688246.Premu_1753"/>
<feature type="domain" description="Multidrug resistance protein MdtA-like barrel-sandwich hybrid" evidence="6">
    <location>
        <begin position="61"/>
        <end position="200"/>
    </location>
</feature>
<name>F8N5X4_9BACT</name>
<dbReference type="Proteomes" id="UP000002772">
    <property type="component" value="Unassembled WGS sequence"/>
</dbReference>
<dbReference type="PROSITE" id="PS51257">
    <property type="entry name" value="PROKAR_LIPOPROTEIN"/>
    <property type="match status" value="1"/>
</dbReference>
<evidence type="ECO:0000259" key="6">
    <source>
        <dbReference type="Pfam" id="PF25917"/>
    </source>
</evidence>
<dbReference type="InterPro" id="IPR058626">
    <property type="entry name" value="MdtA-like_b-barrel"/>
</dbReference>
<accession>F8N5X4</accession>
<evidence type="ECO:0000256" key="2">
    <source>
        <dbReference type="ARBA" id="ARBA00009477"/>
    </source>
</evidence>
<evidence type="ECO:0000313" key="10">
    <source>
        <dbReference type="Proteomes" id="UP000002772"/>
    </source>
</evidence>
<dbReference type="GO" id="GO:0030313">
    <property type="term" value="C:cell envelope"/>
    <property type="evidence" value="ECO:0007669"/>
    <property type="project" value="UniProtKB-SubCell"/>
</dbReference>
<protein>
    <submittedName>
        <fullName evidence="9">Efflux transporter, RND family, MFP subunit</fullName>
    </submittedName>
</protein>
<dbReference type="EMBL" id="GL945017">
    <property type="protein sequence ID" value="EGN57158.1"/>
    <property type="molecule type" value="Genomic_DNA"/>
</dbReference>
<evidence type="ECO:0000256" key="1">
    <source>
        <dbReference type="ARBA" id="ARBA00004196"/>
    </source>
</evidence>
<keyword evidence="4" id="KW-0732">Signal</keyword>
<dbReference type="OrthoDB" id="9801814at2"/>
<dbReference type="SUPFAM" id="SSF111369">
    <property type="entry name" value="HlyD-like secretion proteins"/>
    <property type="match status" value="1"/>
</dbReference>
<organism evidence="9 10">
    <name type="scientific">Hallella multisaccharivorax DSM 17128</name>
    <dbReference type="NCBI Taxonomy" id="688246"/>
    <lineage>
        <taxon>Bacteria</taxon>
        <taxon>Pseudomonadati</taxon>
        <taxon>Bacteroidota</taxon>
        <taxon>Bacteroidia</taxon>
        <taxon>Bacteroidales</taxon>
        <taxon>Prevotellaceae</taxon>
        <taxon>Hallella</taxon>
    </lineage>
</organism>
<feature type="domain" description="Multidrug resistance protein MdtA-like alpha-helical hairpin" evidence="5">
    <location>
        <begin position="101"/>
        <end position="169"/>
    </location>
</feature>
<dbReference type="InterPro" id="IPR058624">
    <property type="entry name" value="MdtA-like_HH"/>
</dbReference>
<dbReference type="Pfam" id="PF25967">
    <property type="entry name" value="RND-MFP_C"/>
    <property type="match status" value="1"/>
</dbReference>
<proteinExistence type="inferred from homology"/>